<dbReference type="OrthoDB" id="1934954at2759"/>
<evidence type="ECO:0000256" key="1">
    <source>
        <dbReference type="ARBA" id="ARBA00010540"/>
    </source>
</evidence>
<keyword evidence="8" id="KW-0414">Isoprene biosynthesis</keyword>
<evidence type="ECO:0000256" key="4">
    <source>
        <dbReference type="ARBA" id="ARBA00022679"/>
    </source>
</evidence>
<feature type="binding site" evidence="10">
    <location>
        <position position="50"/>
    </location>
    <ligand>
        <name>substrate</name>
    </ligand>
</feature>
<dbReference type="GO" id="GO:0016114">
    <property type="term" value="P:terpenoid biosynthetic process"/>
    <property type="evidence" value="ECO:0007669"/>
    <property type="project" value="TreeGrafter"/>
</dbReference>
<evidence type="ECO:0000256" key="7">
    <source>
        <dbReference type="ARBA" id="ARBA00022840"/>
    </source>
</evidence>
<evidence type="ECO:0000256" key="3">
    <source>
        <dbReference type="ARBA" id="ARBA00017267"/>
    </source>
</evidence>
<dbReference type="GO" id="GO:0005829">
    <property type="term" value="C:cytosol"/>
    <property type="evidence" value="ECO:0007669"/>
    <property type="project" value="TreeGrafter"/>
</dbReference>
<dbReference type="InterPro" id="IPR036393">
    <property type="entry name" value="AceGlu_kinase-like_sf"/>
</dbReference>
<dbReference type="EC" id="2.7.4.26" evidence="2"/>
<dbReference type="Proteomes" id="UP000078561">
    <property type="component" value="Unassembled WGS sequence"/>
</dbReference>
<feature type="binding site" evidence="10">
    <location>
        <position position="54"/>
    </location>
    <ligand>
        <name>substrate</name>
    </ligand>
</feature>
<keyword evidence="6" id="KW-0418">Kinase</keyword>
<dbReference type="InterPro" id="IPR001048">
    <property type="entry name" value="Asp/Glu/Uridylate_kinase"/>
</dbReference>
<gene>
    <name evidence="13" type="primary">ABSGL_06245.1 scaffold 7710</name>
</gene>
<keyword evidence="14" id="KW-1185">Reference proteome</keyword>
<evidence type="ECO:0000256" key="2">
    <source>
        <dbReference type="ARBA" id="ARBA00012908"/>
    </source>
</evidence>
<dbReference type="GO" id="GO:1901607">
    <property type="term" value="P:alpha-amino acid biosynthetic process"/>
    <property type="evidence" value="ECO:0007669"/>
    <property type="project" value="UniProtKB-ARBA"/>
</dbReference>
<feature type="binding site" evidence="10">
    <location>
        <position position="223"/>
    </location>
    <ligand>
        <name>ATP</name>
        <dbReference type="ChEBI" id="CHEBI:30616"/>
    </ligand>
</feature>
<feature type="domain" description="Aspartate/glutamate/uridylate kinase" evidence="12">
    <location>
        <begin position="4"/>
        <end position="245"/>
    </location>
</feature>
<dbReference type="InParanoid" id="A0A168NHF5"/>
<dbReference type="EMBL" id="LT553222">
    <property type="protein sequence ID" value="SAM00556.1"/>
    <property type="molecule type" value="Genomic_DNA"/>
</dbReference>
<feature type="binding site" evidence="10">
    <location>
        <position position="49"/>
    </location>
    <ligand>
        <name>substrate</name>
    </ligand>
</feature>
<dbReference type="GO" id="GO:0016301">
    <property type="term" value="F:kinase activity"/>
    <property type="evidence" value="ECO:0007669"/>
    <property type="project" value="UniProtKB-KW"/>
</dbReference>
<dbReference type="Gene3D" id="3.40.1160.10">
    <property type="entry name" value="Acetylglutamate kinase-like"/>
    <property type="match status" value="1"/>
</dbReference>
<evidence type="ECO:0000313" key="13">
    <source>
        <dbReference type="EMBL" id="SAM00556.1"/>
    </source>
</evidence>
<dbReference type="STRING" id="4829.A0A168NHF5"/>
<sequence length="286" mass="30827">MTTTTIIKLGGAAITNKHCEDELSPHLDRIVDEIVAVHPTTRLVLIHGAGGFGHPPAKHYALKQGWTPADPHKKLGFAMTRCHVLDLHHHLLTRLIAKGLPVVSVSPFEQTCTSGGVPSSHLGRRVEVVLQAGLIPLLYGDAVLDAQWGCTILSGDVIMRKLAQTMAVDRCVFVTDVSGVYTANPKTDAGATLVRQIIVDPTVKEVVMVADDDDDTVADVTGGMQAKIQCAREIVCSTQAQVVICRSLTDPTCTVFTAKPTRLDPLPFLICHGLALTLYYIITLDK</sequence>
<keyword evidence="5 10" id="KW-0547">Nucleotide-binding</keyword>
<evidence type="ECO:0000256" key="11">
    <source>
        <dbReference type="PIRSR" id="PIRSR016496-2"/>
    </source>
</evidence>
<evidence type="ECO:0000256" key="8">
    <source>
        <dbReference type="ARBA" id="ARBA00023229"/>
    </source>
</evidence>
<dbReference type="InterPro" id="IPR024192">
    <property type="entry name" value="Fosfomycin_R_FomA-type"/>
</dbReference>
<name>A0A168NHF5_ABSGL</name>
<evidence type="ECO:0000256" key="9">
    <source>
        <dbReference type="ARBA" id="ARBA00049063"/>
    </source>
</evidence>
<evidence type="ECO:0000313" key="14">
    <source>
        <dbReference type="Proteomes" id="UP000078561"/>
    </source>
</evidence>
<feature type="binding site" evidence="10">
    <location>
        <begin position="181"/>
        <end position="186"/>
    </location>
    <ligand>
        <name>ATP</name>
        <dbReference type="ChEBI" id="CHEBI:30616"/>
    </ligand>
</feature>
<feature type="site" description="Transition state stabilizer" evidence="11">
    <location>
        <position position="17"/>
    </location>
</feature>
<dbReference type="OMA" id="HHNASEH"/>
<dbReference type="PIRSF" id="PIRSF016496">
    <property type="entry name" value="Kin_FomA"/>
    <property type="match status" value="1"/>
</dbReference>
<evidence type="ECO:0000256" key="6">
    <source>
        <dbReference type="ARBA" id="ARBA00022777"/>
    </source>
</evidence>
<comment type="similarity">
    <text evidence="1">Belongs to the isopentenyl phosphate kinase family.</text>
</comment>
<reference evidence="13" key="1">
    <citation type="submission" date="2016-04" db="EMBL/GenBank/DDBJ databases">
        <authorList>
            <person name="Evans L.H."/>
            <person name="Alamgir A."/>
            <person name="Owens N."/>
            <person name="Weber N.D."/>
            <person name="Virtaneva K."/>
            <person name="Barbian K."/>
            <person name="Babar A."/>
            <person name="Rosenke K."/>
        </authorList>
    </citation>
    <scope>NUCLEOTIDE SEQUENCE [LARGE SCALE GENOMIC DNA]</scope>
    <source>
        <strain evidence="13">CBS 101.48</strain>
    </source>
</reference>
<proteinExistence type="inferred from homology"/>
<protein>
    <recommendedName>
        <fullName evidence="3">Isopentenyl phosphate kinase</fullName>
        <ecNumber evidence="2">2.7.4.26</ecNumber>
    </recommendedName>
</protein>
<feature type="binding site" evidence="10">
    <location>
        <position position="176"/>
    </location>
    <ligand>
        <name>ATP</name>
        <dbReference type="ChEBI" id="CHEBI:30616"/>
    </ligand>
</feature>
<evidence type="ECO:0000256" key="5">
    <source>
        <dbReference type="ARBA" id="ARBA00022741"/>
    </source>
</evidence>
<dbReference type="NCBIfam" id="NF040647">
    <property type="entry name" value="IPPK_Arch"/>
    <property type="match status" value="1"/>
</dbReference>
<feature type="binding site" evidence="10">
    <location>
        <position position="155"/>
    </location>
    <ligand>
        <name>substrate</name>
    </ligand>
</feature>
<dbReference type="SUPFAM" id="SSF53633">
    <property type="entry name" value="Carbamate kinase-like"/>
    <property type="match status" value="1"/>
</dbReference>
<dbReference type="GO" id="GO:0102043">
    <property type="term" value="F:isopentenyl phosphate kinase activity"/>
    <property type="evidence" value="ECO:0007669"/>
    <property type="project" value="UniProtKB-EC"/>
</dbReference>
<keyword evidence="7 10" id="KW-0067">ATP-binding</keyword>
<evidence type="ECO:0000259" key="12">
    <source>
        <dbReference type="Pfam" id="PF00696"/>
    </source>
</evidence>
<dbReference type="PANTHER" id="PTHR43654:SF1">
    <property type="entry name" value="ISOPENTENYL PHOSPHATE KINASE"/>
    <property type="match status" value="1"/>
</dbReference>
<dbReference type="PANTHER" id="PTHR43654">
    <property type="entry name" value="GLUTAMATE 5-KINASE"/>
    <property type="match status" value="1"/>
</dbReference>
<organism evidence="13">
    <name type="scientific">Absidia glauca</name>
    <name type="common">Pin mould</name>
    <dbReference type="NCBI Taxonomy" id="4829"/>
    <lineage>
        <taxon>Eukaryota</taxon>
        <taxon>Fungi</taxon>
        <taxon>Fungi incertae sedis</taxon>
        <taxon>Mucoromycota</taxon>
        <taxon>Mucoromycotina</taxon>
        <taxon>Mucoromycetes</taxon>
        <taxon>Mucorales</taxon>
        <taxon>Cunninghamellaceae</taxon>
        <taxon>Absidia</taxon>
    </lineage>
</organism>
<evidence type="ECO:0000256" key="10">
    <source>
        <dbReference type="PIRSR" id="PIRSR016496-1"/>
    </source>
</evidence>
<comment type="catalytic activity">
    <reaction evidence="9">
        <text>isopentenyl phosphate + ATP = isopentenyl diphosphate + ADP</text>
        <dbReference type="Rhea" id="RHEA:33963"/>
        <dbReference type="ChEBI" id="CHEBI:30616"/>
        <dbReference type="ChEBI" id="CHEBI:65078"/>
        <dbReference type="ChEBI" id="CHEBI:128769"/>
        <dbReference type="ChEBI" id="CHEBI:456216"/>
        <dbReference type="EC" id="2.7.4.26"/>
    </reaction>
</comment>
<accession>A0A168NHF5</accession>
<dbReference type="Pfam" id="PF00696">
    <property type="entry name" value="AA_kinase"/>
    <property type="match status" value="1"/>
</dbReference>
<keyword evidence="4" id="KW-0808">Transferase</keyword>
<dbReference type="AlphaFoldDB" id="A0A168NHF5"/>
<dbReference type="GO" id="GO:0005524">
    <property type="term" value="F:ATP binding"/>
    <property type="evidence" value="ECO:0007669"/>
    <property type="project" value="UniProtKB-KW"/>
</dbReference>
<feature type="binding site" evidence="10">
    <location>
        <position position="227"/>
    </location>
    <ligand>
        <name>ATP</name>
        <dbReference type="ChEBI" id="CHEBI:30616"/>
    </ligand>
</feature>